<feature type="domain" description="Transposase IS30-like HTH" evidence="1">
    <location>
        <begin position="10"/>
        <end position="49"/>
    </location>
</feature>
<proteinExistence type="predicted"/>
<sequence>MIRAVSPRCLRPDERLTIVDLRQLGLSLQAITVGLGRAPSTISRELRHHVLAGRGYRPFDAHPASHGSVSASPPAAGWLRRSPRGPWSPSPLFGVSSRRGSVIISATGLSATRRDGRALRAAIKLYVSRICVCYGLRGWRRIAARHCAPVTIPPNPPTSAAPAAELPRPMITIHDRPSPVEDPSRAGH</sequence>
<dbReference type="EMBL" id="JAACYR010000032">
    <property type="protein sequence ID" value="NDJ89709.1"/>
    <property type="molecule type" value="Genomic_DNA"/>
</dbReference>
<dbReference type="Pfam" id="PF13936">
    <property type="entry name" value="HTH_38"/>
    <property type="match status" value="1"/>
</dbReference>
<evidence type="ECO:0000313" key="3">
    <source>
        <dbReference type="Proteomes" id="UP000466523"/>
    </source>
</evidence>
<gene>
    <name evidence="2" type="ORF">GWR20_11150</name>
</gene>
<evidence type="ECO:0000313" key="2">
    <source>
        <dbReference type="EMBL" id="NDJ89709.1"/>
    </source>
</evidence>
<protein>
    <submittedName>
        <fullName evidence="2">Helix-turn-helix domain-containing protein</fullName>
    </submittedName>
</protein>
<accession>A0A7K3LBG9</accession>
<dbReference type="AlphaFoldDB" id="A0A7K3LBG9"/>
<evidence type="ECO:0000259" key="1">
    <source>
        <dbReference type="Pfam" id="PF13936"/>
    </source>
</evidence>
<comment type="caution">
    <text evidence="2">The sequence shown here is derived from an EMBL/GenBank/DDBJ whole genome shotgun (WGS) entry which is preliminary data.</text>
</comment>
<organism evidence="2 3">
    <name type="scientific">Mycolicibacter kumamotonensis</name>
    <dbReference type="NCBI Taxonomy" id="354243"/>
    <lineage>
        <taxon>Bacteria</taxon>
        <taxon>Bacillati</taxon>
        <taxon>Actinomycetota</taxon>
        <taxon>Actinomycetes</taxon>
        <taxon>Mycobacteriales</taxon>
        <taxon>Mycobacteriaceae</taxon>
        <taxon>Mycolicibacter</taxon>
    </lineage>
</organism>
<dbReference type="Proteomes" id="UP000466523">
    <property type="component" value="Unassembled WGS sequence"/>
</dbReference>
<dbReference type="InterPro" id="IPR025246">
    <property type="entry name" value="IS30-like_HTH"/>
</dbReference>
<name>A0A7K3LBG9_9MYCO</name>
<reference evidence="2 3" key="1">
    <citation type="submission" date="2020-01" db="EMBL/GenBank/DDBJ databases">
        <authorList>
            <person name="Sanchez-Estrada R."/>
            <person name="Gonzalez-Y-Merchand J.A."/>
            <person name="Rivera-Gutierrez S."/>
        </authorList>
    </citation>
    <scope>NUCLEOTIDE SEQUENCE [LARGE SCALE GENOMIC DNA]</scope>
    <source>
        <strain evidence="2 3">CST 7247</strain>
    </source>
</reference>